<keyword evidence="3" id="KW-1185">Reference proteome</keyword>
<gene>
    <name evidence="2" type="ORF">GMARGA_LOCUS16760</name>
</gene>
<dbReference type="Proteomes" id="UP000789901">
    <property type="component" value="Unassembled WGS sequence"/>
</dbReference>
<evidence type="ECO:0000256" key="1">
    <source>
        <dbReference type="SAM" id="MobiDB-lite"/>
    </source>
</evidence>
<protein>
    <submittedName>
        <fullName evidence="2">38062_t:CDS:1</fullName>
    </submittedName>
</protein>
<feature type="compositionally biased region" description="Basic and acidic residues" evidence="1">
    <location>
        <begin position="1"/>
        <end position="46"/>
    </location>
</feature>
<proteinExistence type="predicted"/>
<accession>A0ABN7VDQ9</accession>
<dbReference type="EMBL" id="CAJVQB010012291">
    <property type="protein sequence ID" value="CAG8754396.1"/>
    <property type="molecule type" value="Genomic_DNA"/>
</dbReference>
<feature type="region of interest" description="Disordered" evidence="1">
    <location>
        <begin position="1"/>
        <end position="60"/>
    </location>
</feature>
<reference evidence="2 3" key="1">
    <citation type="submission" date="2021-06" db="EMBL/GenBank/DDBJ databases">
        <authorList>
            <person name="Kallberg Y."/>
            <person name="Tangrot J."/>
            <person name="Rosling A."/>
        </authorList>
    </citation>
    <scope>NUCLEOTIDE SEQUENCE [LARGE SCALE GENOMIC DNA]</scope>
    <source>
        <strain evidence="2 3">120-4 pot B 10/14</strain>
    </source>
</reference>
<evidence type="ECO:0000313" key="2">
    <source>
        <dbReference type="EMBL" id="CAG8754396.1"/>
    </source>
</evidence>
<comment type="caution">
    <text evidence="2">The sequence shown here is derived from an EMBL/GenBank/DDBJ whole genome shotgun (WGS) entry which is preliminary data.</text>
</comment>
<evidence type="ECO:0000313" key="3">
    <source>
        <dbReference type="Proteomes" id="UP000789901"/>
    </source>
</evidence>
<name>A0ABN7VDQ9_GIGMA</name>
<organism evidence="2 3">
    <name type="scientific">Gigaspora margarita</name>
    <dbReference type="NCBI Taxonomy" id="4874"/>
    <lineage>
        <taxon>Eukaryota</taxon>
        <taxon>Fungi</taxon>
        <taxon>Fungi incertae sedis</taxon>
        <taxon>Mucoromycota</taxon>
        <taxon>Glomeromycotina</taxon>
        <taxon>Glomeromycetes</taxon>
        <taxon>Diversisporales</taxon>
        <taxon>Gigasporaceae</taxon>
        <taxon>Gigaspora</taxon>
    </lineage>
</organism>
<sequence length="60" mass="6918">MAIPVPHEDDGQRIEKKDVQRQVTSNERRSHEEKGEKGEKDRENGDKLNVAKNAKSNYKV</sequence>